<feature type="compositionally biased region" description="Low complexity" evidence="1">
    <location>
        <begin position="1"/>
        <end position="57"/>
    </location>
</feature>
<dbReference type="Proteomes" id="UP000748756">
    <property type="component" value="Unassembled WGS sequence"/>
</dbReference>
<evidence type="ECO:0000256" key="1">
    <source>
        <dbReference type="SAM" id="MobiDB-lite"/>
    </source>
</evidence>
<gene>
    <name evidence="3" type="ORF">BG015_002387</name>
</gene>
<keyword evidence="2" id="KW-0472">Membrane</keyword>
<feature type="transmembrane region" description="Helical" evidence="2">
    <location>
        <begin position="138"/>
        <end position="155"/>
    </location>
</feature>
<feature type="transmembrane region" description="Helical" evidence="2">
    <location>
        <begin position="273"/>
        <end position="291"/>
    </location>
</feature>
<name>A0A9P5RR99_9FUNG</name>
<comment type="caution">
    <text evidence="3">The sequence shown here is derived from an EMBL/GenBank/DDBJ whole genome shotgun (WGS) entry which is preliminary data.</text>
</comment>
<evidence type="ECO:0000256" key="2">
    <source>
        <dbReference type="SAM" id="Phobius"/>
    </source>
</evidence>
<feature type="region of interest" description="Disordered" evidence="1">
    <location>
        <begin position="1"/>
        <end position="69"/>
    </location>
</feature>
<keyword evidence="2" id="KW-1133">Transmembrane helix</keyword>
<evidence type="ECO:0000313" key="3">
    <source>
        <dbReference type="EMBL" id="KAF9138432.1"/>
    </source>
</evidence>
<feature type="transmembrane region" description="Helical" evidence="2">
    <location>
        <begin position="167"/>
        <end position="184"/>
    </location>
</feature>
<feature type="transmembrane region" description="Helical" evidence="2">
    <location>
        <begin position="323"/>
        <end position="343"/>
    </location>
</feature>
<feature type="transmembrane region" description="Helical" evidence="2">
    <location>
        <begin position="196"/>
        <end position="215"/>
    </location>
</feature>
<sequence length="691" mass="75896">MVVSSSSTSSLTQQRNLLSQQLHSSLSSQHLNPNPSYSSYASSIASAPGSRPSSPAAMNVGTTINVPTPPQSPTAFQLKTFASSSSAPPTPPISTVITVGTPVAQTPSSSTSSYFPNIIAPQVQQQSPSLLSLLNQPVTRAVVVLTVILSLVGLGGKFPEHCVSPSYVLYAGEYLSLIASPFVIPLTPSLLAAAQVGLVSSVILATTNILSLALFEDQLTTVFNGDGSRIFRNLFLVMMALTMALRTLMGFVFSRATGWHIPELFFSDSMFECNFGLAPYLFGLLMVQSLFPTSNEKAPSFWNMRRTHVQLILCLVNVIPKTIVWWAGAGMTVGFFASLAISFQRRLGRWGGKVKTSTFEKNVWEEEIYEAMLAEDESFSDSTVTNDPSTPFKEKKSSLSSTWKVMAYVLPTLLFVLLILVGCNQYHTFREDIPNDVISRTIEPQTPYLLTLVLMTAPRKRGATYIKETLSSYLANFPDEEVDSLYSRIQIVVYTHFTDFPGYDDAKAHFDTIPKARKHVKWVRDEGSEKNQRKHLVSAIRKIGTVDESVYLGVMEDDFPFCDNGWQEMLNTIYRAHTEVKDHCGIFVGTGGSGLIFKRSVALTASFILESDVQTAALGLTAPPPDISLQDCLMGEHEFCSSCAGTLVTSRTLLQRHLGYNSSTSGDGYDKNQFQCGWRQPFNGMPNVHTL</sequence>
<feature type="transmembrane region" description="Helical" evidence="2">
    <location>
        <begin position="405"/>
        <end position="422"/>
    </location>
</feature>
<evidence type="ECO:0000313" key="4">
    <source>
        <dbReference type="Proteomes" id="UP000748756"/>
    </source>
</evidence>
<keyword evidence="4" id="KW-1185">Reference proteome</keyword>
<dbReference type="OrthoDB" id="3339358at2759"/>
<organism evidence="3 4">
    <name type="scientific">Linnemannia schmuckeri</name>
    <dbReference type="NCBI Taxonomy" id="64567"/>
    <lineage>
        <taxon>Eukaryota</taxon>
        <taxon>Fungi</taxon>
        <taxon>Fungi incertae sedis</taxon>
        <taxon>Mucoromycota</taxon>
        <taxon>Mortierellomycotina</taxon>
        <taxon>Mortierellomycetes</taxon>
        <taxon>Mortierellales</taxon>
        <taxon>Mortierellaceae</taxon>
        <taxon>Linnemannia</taxon>
    </lineage>
</organism>
<dbReference type="AlphaFoldDB" id="A0A9P5RR99"/>
<protein>
    <submittedName>
        <fullName evidence="3">Uncharacterized protein</fullName>
    </submittedName>
</protein>
<feature type="transmembrane region" description="Helical" evidence="2">
    <location>
        <begin position="235"/>
        <end position="253"/>
    </location>
</feature>
<dbReference type="EMBL" id="JAAAUQ010001472">
    <property type="protein sequence ID" value="KAF9138432.1"/>
    <property type="molecule type" value="Genomic_DNA"/>
</dbReference>
<accession>A0A9P5RR99</accession>
<reference evidence="3" key="1">
    <citation type="journal article" date="2020" name="Fungal Divers.">
        <title>Resolving the Mortierellaceae phylogeny through synthesis of multi-gene phylogenetics and phylogenomics.</title>
        <authorList>
            <person name="Vandepol N."/>
            <person name="Liber J."/>
            <person name="Desiro A."/>
            <person name="Na H."/>
            <person name="Kennedy M."/>
            <person name="Barry K."/>
            <person name="Grigoriev I.V."/>
            <person name="Miller A.N."/>
            <person name="O'Donnell K."/>
            <person name="Stajich J.E."/>
            <person name="Bonito G."/>
        </authorList>
    </citation>
    <scope>NUCLEOTIDE SEQUENCE</scope>
    <source>
        <strain evidence="3">NRRL 6426</strain>
    </source>
</reference>
<keyword evidence="2" id="KW-0812">Transmembrane</keyword>
<proteinExistence type="predicted"/>